<dbReference type="PROSITE" id="PS50405">
    <property type="entry name" value="GST_CTER"/>
    <property type="match status" value="1"/>
</dbReference>
<dbReference type="CDD" id="cd03196">
    <property type="entry name" value="GST_C_5"/>
    <property type="match status" value="1"/>
</dbReference>
<comment type="caution">
    <text evidence="3">The sequence shown here is derived from an EMBL/GenBank/DDBJ whole genome shotgun (WGS) entry which is preliminary data.</text>
</comment>
<dbReference type="Pfam" id="PF06108">
    <property type="entry name" value="DUF952"/>
    <property type="match status" value="1"/>
</dbReference>
<keyword evidence="4" id="KW-1185">Reference proteome</keyword>
<dbReference type="EMBL" id="PVWP01000006">
    <property type="protein sequence ID" value="PSB37192.1"/>
    <property type="molecule type" value="Genomic_DNA"/>
</dbReference>
<evidence type="ECO:0000313" key="3">
    <source>
        <dbReference type="EMBL" id="PSB37192.1"/>
    </source>
</evidence>
<dbReference type="PROSITE" id="PS50404">
    <property type="entry name" value="GST_NTER"/>
    <property type="match status" value="1"/>
</dbReference>
<dbReference type="InterPro" id="IPR036282">
    <property type="entry name" value="Glutathione-S-Trfase_C_sf"/>
</dbReference>
<evidence type="ECO:0000259" key="1">
    <source>
        <dbReference type="PROSITE" id="PS50404"/>
    </source>
</evidence>
<dbReference type="Pfam" id="PF13410">
    <property type="entry name" value="GST_C_2"/>
    <property type="match status" value="1"/>
</dbReference>
<accession>A0ABX5F6V7</accession>
<sequence>MAPRLPILYSFRRCPYAIRARLALAAAGLTPGLDLELREVHLGRKPPELLEASPAATVPALVLTPDAGPDPQGGGRVLPDSLAVMAWALDRHDPGDLRRLGSSKAAGQERARIAALIEQNDGAFKHHLDRFKYAHRHPGADREQHRGAALSILRDWSAALGPEGWLVGGRPSLADLALLPFVRQFRLADPEGFDQLGDLAPLQCWLHRFLEGPELAAVMAGAWAPRRPWRSGQWIYHLALADDWREAKTRGVYERSTRGQSLQEVGFIHASGADQVEGTHGRFYADAGEVLLLTIDPRRLTAPLRWEPAPESGESFPHIHGPLPLEAVLAAEPYPPPPDSAPC</sequence>
<dbReference type="Gene3D" id="3.20.170.20">
    <property type="entry name" value="Protein of unknown function DUF952"/>
    <property type="match status" value="1"/>
</dbReference>
<dbReference type="InterPro" id="IPR009297">
    <property type="entry name" value="DUF952"/>
</dbReference>
<dbReference type="InterPro" id="IPR004045">
    <property type="entry name" value="Glutathione_S-Trfase_N"/>
</dbReference>
<proteinExistence type="predicted"/>
<dbReference type="SUPFAM" id="SSF56399">
    <property type="entry name" value="ADP-ribosylation"/>
    <property type="match status" value="1"/>
</dbReference>
<organism evidence="3 4">
    <name type="scientific">Aphanothece cf. minutissima CCALA 015</name>
    <dbReference type="NCBI Taxonomy" id="2107695"/>
    <lineage>
        <taxon>Bacteria</taxon>
        <taxon>Bacillati</taxon>
        <taxon>Cyanobacteriota</taxon>
        <taxon>Cyanophyceae</taxon>
        <taxon>Oscillatoriophycideae</taxon>
        <taxon>Chroococcales</taxon>
        <taxon>Aphanothecaceae</taxon>
        <taxon>Aphanothece</taxon>
    </lineage>
</organism>
<protein>
    <submittedName>
        <fullName evidence="3">DUF952 domain-containing protein</fullName>
    </submittedName>
</protein>
<reference evidence="3 4" key="1">
    <citation type="submission" date="2018-02" db="EMBL/GenBank/DDBJ databases">
        <authorList>
            <person name="Moore K."/>
            <person name="Momper L."/>
        </authorList>
    </citation>
    <scope>NUCLEOTIDE SEQUENCE [LARGE SCALE GENOMIC DNA]</scope>
    <source>
        <strain evidence="3 4">CCALA 015</strain>
    </source>
</reference>
<feature type="domain" description="GST C-terminal" evidence="2">
    <location>
        <begin position="106"/>
        <end position="229"/>
    </location>
</feature>
<dbReference type="SUPFAM" id="SSF52833">
    <property type="entry name" value="Thioredoxin-like"/>
    <property type="match status" value="1"/>
</dbReference>
<dbReference type="Gene3D" id="1.20.1050.10">
    <property type="match status" value="1"/>
</dbReference>
<dbReference type="Pfam" id="PF13417">
    <property type="entry name" value="GST_N_3"/>
    <property type="match status" value="1"/>
</dbReference>
<dbReference type="PANTHER" id="PTHR34129">
    <property type="entry name" value="BLR1139 PROTEIN"/>
    <property type="match status" value="1"/>
</dbReference>
<dbReference type="SUPFAM" id="SSF47616">
    <property type="entry name" value="GST C-terminal domain-like"/>
    <property type="match status" value="1"/>
</dbReference>
<dbReference type="InterPro" id="IPR036249">
    <property type="entry name" value="Thioredoxin-like_sf"/>
</dbReference>
<evidence type="ECO:0000313" key="4">
    <source>
        <dbReference type="Proteomes" id="UP000238218"/>
    </source>
</evidence>
<evidence type="ECO:0000259" key="2">
    <source>
        <dbReference type="PROSITE" id="PS50405"/>
    </source>
</evidence>
<dbReference type="RefSeq" id="WP_106221198.1">
    <property type="nucleotide sequence ID" value="NZ_PVWP01000006.1"/>
</dbReference>
<feature type="domain" description="GST N-terminal" evidence="1">
    <location>
        <begin position="4"/>
        <end position="96"/>
    </location>
</feature>
<dbReference type="PANTHER" id="PTHR34129:SF1">
    <property type="entry name" value="DUF952 DOMAIN-CONTAINING PROTEIN"/>
    <property type="match status" value="1"/>
</dbReference>
<dbReference type="Proteomes" id="UP000238218">
    <property type="component" value="Unassembled WGS sequence"/>
</dbReference>
<dbReference type="InterPro" id="IPR010987">
    <property type="entry name" value="Glutathione-S-Trfase_C-like"/>
</dbReference>
<name>A0ABX5F6V7_9CHRO</name>
<reference evidence="3 4" key="2">
    <citation type="submission" date="2018-03" db="EMBL/GenBank/DDBJ databases">
        <title>The ancient ancestry and fast evolution of plastids.</title>
        <authorList>
            <person name="Moore K.R."/>
            <person name="Magnabosco C."/>
            <person name="Momper L."/>
            <person name="Gold D.A."/>
            <person name="Bosak T."/>
            <person name="Fournier G.P."/>
        </authorList>
    </citation>
    <scope>NUCLEOTIDE SEQUENCE [LARGE SCALE GENOMIC DNA]</scope>
    <source>
        <strain evidence="3 4">CCALA 015</strain>
    </source>
</reference>
<dbReference type="Gene3D" id="3.40.30.10">
    <property type="entry name" value="Glutaredoxin"/>
    <property type="match status" value="1"/>
</dbReference>
<gene>
    <name evidence="3" type="ORF">C7B81_09535</name>
</gene>